<keyword evidence="11" id="KW-1185">Reference proteome</keyword>
<keyword evidence="6 8" id="KW-0472">Membrane</keyword>
<keyword evidence="2" id="KW-0813">Transport</keyword>
<comment type="subcellular location">
    <subcellularLocation>
        <location evidence="1">Membrane</location>
        <topology evidence="1">Multi-pass membrane protein</topology>
    </subcellularLocation>
</comment>
<keyword evidence="4 8" id="KW-1133">Transmembrane helix</keyword>
<evidence type="ECO:0000256" key="4">
    <source>
        <dbReference type="ARBA" id="ARBA00022989"/>
    </source>
</evidence>
<name>A0ABN7T8Z8_OIKDI</name>
<accession>A0ABN7T8Z8</accession>
<evidence type="ECO:0000313" key="10">
    <source>
        <dbReference type="EMBL" id="CAG5114291.1"/>
    </source>
</evidence>
<feature type="transmembrane region" description="Helical" evidence="8">
    <location>
        <begin position="20"/>
        <end position="39"/>
    </location>
</feature>
<feature type="transmembrane region" description="Helical" evidence="8">
    <location>
        <begin position="393"/>
        <end position="415"/>
    </location>
</feature>
<keyword evidence="3 8" id="KW-0812">Transmembrane</keyword>
<dbReference type="Pfam" id="PF07885">
    <property type="entry name" value="Ion_trans_2"/>
    <property type="match status" value="1"/>
</dbReference>
<evidence type="ECO:0000259" key="9">
    <source>
        <dbReference type="Pfam" id="PF07885"/>
    </source>
</evidence>
<dbReference type="SUPFAM" id="SSF81324">
    <property type="entry name" value="Voltage-gated potassium channels"/>
    <property type="match status" value="1"/>
</dbReference>
<evidence type="ECO:0000256" key="7">
    <source>
        <dbReference type="ARBA" id="ARBA00023303"/>
    </source>
</evidence>
<proteinExistence type="predicted"/>
<dbReference type="InterPro" id="IPR003280">
    <property type="entry name" value="2pore_dom_K_chnl"/>
</dbReference>
<feature type="transmembrane region" description="Helical" evidence="8">
    <location>
        <begin position="51"/>
        <end position="74"/>
    </location>
</feature>
<dbReference type="Gene3D" id="1.10.287.70">
    <property type="match status" value="1"/>
</dbReference>
<dbReference type="Proteomes" id="UP001158576">
    <property type="component" value="Chromosome 2"/>
</dbReference>
<evidence type="ECO:0000313" key="11">
    <source>
        <dbReference type="Proteomes" id="UP001158576"/>
    </source>
</evidence>
<evidence type="ECO:0000256" key="8">
    <source>
        <dbReference type="SAM" id="Phobius"/>
    </source>
</evidence>
<reference evidence="10 11" key="1">
    <citation type="submission" date="2021-04" db="EMBL/GenBank/DDBJ databases">
        <authorList>
            <person name="Bliznina A."/>
        </authorList>
    </citation>
    <scope>NUCLEOTIDE SEQUENCE [LARGE SCALE GENOMIC DNA]</scope>
</reference>
<feature type="domain" description="Potassium channel" evidence="9">
    <location>
        <begin position="2"/>
        <end position="71"/>
    </location>
</feature>
<dbReference type="PANTHER" id="PTHR11003">
    <property type="entry name" value="POTASSIUM CHANNEL, SUBFAMILY K"/>
    <property type="match status" value="1"/>
</dbReference>
<gene>
    <name evidence="10" type="ORF">OKIOD_LOCUS17118</name>
</gene>
<evidence type="ECO:0000256" key="3">
    <source>
        <dbReference type="ARBA" id="ARBA00022692"/>
    </source>
</evidence>
<evidence type="ECO:0000256" key="1">
    <source>
        <dbReference type="ARBA" id="ARBA00004141"/>
    </source>
</evidence>
<dbReference type="InterPro" id="IPR013099">
    <property type="entry name" value="K_chnl_dom"/>
</dbReference>
<keyword evidence="5" id="KW-0406">Ion transport</keyword>
<feature type="transmembrane region" description="Helical" evidence="8">
    <location>
        <begin position="368"/>
        <end position="387"/>
    </location>
</feature>
<protein>
    <submittedName>
        <fullName evidence="10">Oidioi.mRNA.OKI2018_I69.chr2.g8353.t1.cds</fullName>
    </submittedName>
</protein>
<feature type="transmembrane region" description="Helical" evidence="8">
    <location>
        <begin position="302"/>
        <end position="324"/>
    </location>
</feature>
<feature type="transmembrane region" description="Helical" evidence="8">
    <location>
        <begin position="336"/>
        <end position="356"/>
    </location>
</feature>
<evidence type="ECO:0000256" key="5">
    <source>
        <dbReference type="ARBA" id="ARBA00023065"/>
    </source>
</evidence>
<evidence type="ECO:0000256" key="2">
    <source>
        <dbReference type="ARBA" id="ARBA00022448"/>
    </source>
</evidence>
<evidence type="ECO:0000256" key="6">
    <source>
        <dbReference type="ARBA" id="ARBA00023136"/>
    </source>
</evidence>
<keyword evidence="7" id="KW-0407">Ion channel</keyword>
<dbReference type="EMBL" id="OU015567">
    <property type="protein sequence ID" value="CAG5114291.1"/>
    <property type="molecule type" value="Genomic_DNA"/>
</dbReference>
<dbReference type="PANTHER" id="PTHR11003:SF334">
    <property type="entry name" value="FI03418P"/>
    <property type="match status" value="1"/>
</dbReference>
<feature type="transmembrane region" description="Helical" evidence="8">
    <location>
        <begin position="164"/>
        <end position="187"/>
    </location>
</feature>
<sequence length="428" mass="48568">MVITMFIPAVLFKFIENRTFLDAFYFVVISLTTVGFGDITPSFKDSLIFVIYRFMVLMWIFFGLAYIGGLAPLINEIFNNYIYAELYMKIKRRFSEKWMQQSHEAAKISELVQKVHVQEILTEFEDELNAYSVNRQKRRVGEGSVNPLGGSQVTLISDDDNLDVGVFTIFKVWALGAAVITVIKLVLWTPNSMPLKIATNTEYSLFENSFIIRKIRGQEIYSEYSIETKEDDKAGNISEETYTIKDVLKNLNFYILFLGHAGLTMRRGSYLGWLGSGWPEWVAGDDDPAGFNAAINKRQSQLAFIFLFCGLLPGMYCDLCRKFMNKNGSQKGDAFGLGTSFITSAIMLSASSFLQAQRDKDLAMASCILHNIGRAFGVMWNPAYFYLFPQNVYGFVFGSISVLIQPFTLLLIPILDFNQSSKKFKKAK</sequence>
<organism evidence="10 11">
    <name type="scientific">Oikopleura dioica</name>
    <name type="common">Tunicate</name>
    <dbReference type="NCBI Taxonomy" id="34765"/>
    <lineage>
        <taxon>Eukaryota</taxon>
        <taxon>Metazoa</taxon>
        <taxon>Chordata</taxon>
        <taxon>Tunicata</taxon>
        <taxon>Appendicularia</taxon>
        <taxon>Copelata</taxon>
        <taxon>Oikopleuridae</taxon>
        <taxon>Oikopleura</taxon>
    </lineage>
</organism>